<dbReference type="AlphaFoldDB" id="A0A1Y3BTI0"/>
<dbReference type="Proteomes" id="UP000194236">
    <property type="component" value="Unassembled WGS sequence"/>
</dbReference>
<proteinExistence type="predicted"/>
<evidence type="ECO:0000313" key="1">
    <source>
        <dbReference type="EMBL" id="OTF83278.1"/>
    </source>
</evidence>
<name>A0A1Y3BTI0_EURMA</name>
<evidence type="ECO:0000313" key="2">
    <source>
        <dbReference type="Proteomes" id="UP000194236"/>
    </source>
</evidence>
<reference evidence="1 2" key="1">
    <citation type="submission" date="2017-03" db="EMBL/GenBank/DDBJ databases">
        <title>Genome Survey of Euroglyphus maynei.</title>
        <authorList>
            <person name="Arlian L.G."/>
            <person name="Morgan M.S."/>
            <person name="Rider S.D."/>
        </authorList>
    </citation>
    <scope>NUCLEOTIDE SEQUENCE [LARGE SCALE GENOMIC DNA]</scope>
    <source>
        <strain evidence="1">Arlian Lab</strain>
        <tissue evidence="1">Whole body</tissue>
    </source>
</reference>
<gene>
    <name evidence="1" type="ORF">BLA29_005157</name>
</gene>
<dbReference type="EMBL" id="MUJZ01004354">
    <property type="protein sequence ID" value="OTF83278.1"/>
    <property type="molecule type" value="Genomic_DNA"/>
</dbReference>
<sequence>MTDHSTRRPLTLQIDKPKWYNHNNRQQSYVNGNDNVLSDYSFNKYSYNDKMTITPLIIKKYNVSSANVNDRNIQSEITTSSPPLSTTTLIKPLTTNTNLLIDYDFSPLPFRGGGDDDNSHGSSHNSPFPHLSNIPQSFLPLTLPPIRESLKPKSKMDKFLPFSLMNIKDRLINNWNQNFFHKKHSDKDSNKILMESMDSRKMDFLIPKSFKRFRTLFSRSSNYSGN</sequence>
<accession>A0A1Y3BTI0</accession>
<keyword evidence="2" id="KW-1185">Reference proteome</keyword>
<comment type="caution">
    <text evidence="1">The sequence shown here is derived from an EMBL/GenBank/DDBJ whole genome shotgun (WGS) entry which is preliminary data.</text>
</comment>
<organism evidence="1 2">
    <name type="scientific">Euroglyphus maynei</name>
    <name type="common">Mayne's house dust mite</name>
    <dbReference type="NCBI Taxonomy" id="6958"/>
    <lineage>
        <taxon>Eukaryota</taxon>
        <taxon>Metazoa</taxon>
        <taxon>Ecdysozoa</taxon>
        <taxon>Arthropoda</taxon>
        <taxon>Chelicerata</taxon>
        <taxon>Arachnida</taxon>
        <taxon>Acari</taxon>
        <taxon>Acariformes</taxon>
        <taxon>Sarcoptiformes</taxon>
        <taxon>Astigmata</taxon>
        <taxon>Psoroptidia</taxon>
        <taxon>Analgoidea</taxon>
        <taxon>Pyroglyphidae</taxon>
        <taxon>Pyroglyphinae</taxon>
        <taxon>Euroglyphus</taxon>
    </lineage>
</organism>
<dbReference type="OrthoDB" id="6379319at2759"/>
<protein>
    <submittedName>
        <fullName evidence="1">Uncharacterized protein</fullName>
    </submittedName>
</protein>